<dbReference type="AlphaFoldDB" id="A0A8C7K3S5"/>
<feature type="compositionally biased region" description="Low complexity" evidence="4">
    <location>
        <begin position="249"/>
        <end position="266"/>
    </location>
</feature>
<dbReference type="GO" id="GO:0005886">
    <property type="term" value="C:plasma membrane"/>
    <property type="evidence" value="ECO:0007669"/>
    <property type="project" value="TreeGrafter"/>
</dbReference>
<dbReference type="GeneTree" id="ENSGT00950000182977"/>
<dbReference type="InterPro" id="IPR050671">
    <property type="entry name" value="CD300_family_receptors"/>
</dbReference>
<dbReference type="PROSITE" id="PS50835">
    <property type="entry name" value="IG_LIKE"/>
    <property type="match status" value="1"/>
</dbReference>
<keyword evidence="5" id="KW-1133">Transmembrane helix</keyword>
<evidence type="ECO:0000256" key="6">
    <source>
        <dbReference type="SAM" id="SignalP"/>
    </source>
</evidence>
<accession>A0A8C7K3S5</accession>
<feature type="signal peptide" evidence="6">
    <location>
        <begin position="1"/>
        <end position="20"/>
    </location>
</feature>
<dbReference type="Ensembl" id="ENSOKIT00005105047.1">
    <property type="protein sequence ID" value="ENSOKIP00005098022.1"/>
    <property type="gene ID" value="ENSOKIG00005043128.1"/>
</dbReference>
<feature type="region of interest" description="Disordered" evidence="4">
    <location>
        <begin position="239"/>
        <end position="283"/>
    </location>
</feature>
<dbReference type="Proteomes" id="UP000694557">
    <property type="component" value="Unassembled WGS sequence"/>
</dbReference>
<name>A0A8C7K3S5_ONCKI</name>
<evidence type="ECO:0000256" key="4">
    <source>
        <dbReference type="SAM" id="MobiDB-lite"/>
    </source>
</evidence>
<dbReference type="InterPro" id="IPR013106">
    <property type="entry name" value="Ig_V-set"/>
</dbReference>
<comment type="subcellular location">
    <subcellularLocation>
        <location evidence="1">Membrane</location>
    </subcellularLocation>
</comment>
<keyword evidence="2 5" id="KW-0812">Transmembrane</keyword>
<reference evidence="8" key="1">
    <citation type="submission" date="2025-08" db="UniProtKB">
        <authorList>
            <consortium name="Ensembl"/>
        </authorList>
    </citation>
    <scope>IDENTIFICATION</scope>
</reference>
<dbReference type="Gene3D" id="2.60.40.10">
    <property type="entry name" value="Immunoglobulins"/>
    <property type="match status" value="2"/>
</dbReference>
<dbReference type="InterPro" id="IPR036179">
    <property type="entry name" value="Ig-like_dom_sf"/>
</dbReference>
<dbReference type="SMART" id="SM00409">
    <property type="entry name" value="IG"/>
    <property type="match status" value="2"/>
</dbReference>
<proteinExistence type="predicted"/>
<feature type="compositionally biased region" description="Polar residues" evidence="4">
    <location>
        <begin position="268"/>
        <end position="278"/>
    </location>
</feature>
<keyword evidence="9" id="KW-1185">Reference proteome</keyword>
<evidence type="ECO:0000259" key="7">
    <source>
        <dbReference type="PROSITE" id="PS50835"/>
    </source>
</evidence>
<reference evidence="8" key="2">
    <citation type="submission" date="2025-09" db="UniProtKB">
        <authorList>
            <consortium name="Ensembl"/>
        </authorList>
    </citation>
    <scope>IDENTIFICATION</scope>
</reference>
<evidence type="ECO:0000256" key="1">
    <source>
        <dbReference type="ARBA" id="ARBA00004370"/>
    </source>
</evidence>
<organism evidence="8 9">
    <name type="scientific">Oncorhynchus kisutch</name>
    <name type="common">Coho salmon</name>
    <name type="synonym">Salmo kisutch</name>
    <dbReference type="NCBI Taxonomy" id="8019"/>
    <lineage>
        <taxon>Eukaryota</taxon>
        <taxon>Metazoa</taxon>
        <taxon>Chordata</taxon>
        <taxon>Craniata</taxon>
        <taxon>Vertebrata</taxon>
        <taxon>Euteleostomi</taxon>
        <taxon>Actinopterygii</taxon>
        <taxon>Neopterygii</taxon>
        <taxon>Teleostei</taxon>
        <taxon>Protacanthopterygii</taxon>
        <taxon>Salmoniformes</taxon>
        <taxon>Salmonidae</taxon>
        <taxon>Salmoninae</taxon>
        <taxon>Oncorhynchus</taxon>
    </lineage>
</organism>
<evidence type="ECO:0000256" key="5">
    <source>
        <dbReference type="SAM" id="Phobius"/>
    </source>
</evidence>
<dbReference type="InterPro" id="IPR007110">
    <property type="entry name" value="Ig-like_dom"/>
</dbReference>
<dbReference type="GO" id="GO:0004888">
    <property type="term" value="F:transmembrane signaling receptor activity"/>
    <property type="evidence" value="ECO:0007669"/>
    <property type="project" value="TreeGrafter"/>
</dbReference>
<protein>
    <recommendedName>
        <fullName evidence="7">Ig-like domain-containing protein</fullName>
    </recommendedName>
</protein>
<feature type="chain" id="PRO_5034990742" description="Ig-like domain-containing protein" evidence="6">
    <location>
        <begin position="21"/>
        <end position="440"/>
    </location>
</feature>
<feature type="transmembrane region" description="Helical" evidence="5">
    <location>
        <begin position="294"/>
        <end position="313"/>
    </location>
</feature>
<dbReference type="InterPro" id="IPR003599">
    <property type="entry name" value="Ig_sub"/>
</dbReference>
<evidence type="ECO:0000313" key="9">
    <source>
        <dbReference type="Proteomes" id="UP000694557"/>
    </source>
</evidence>
<dbReference type="PANTHER" id="PTHR11860">
    <property type="entry name" value="POLYMERIC-IMMUNOGLOBULIN RECEPTOR"/>
    <property type="match status" value="1"/>
</dbReference>
<keyword evidence="3 5" id="KW-0472">Membrane</keyword>
<evidence type="ECO:0000313" key="8">
    <source>
        <dbReference type="Ensembl" id="ENSOKIP00005098022.1"/>
    </source>
</evidence>
<evidence type="ECO:0000256" key="2">
    <source>
        <dbReference type="ARBA" id="ARBA00022692"/>
    </source>
</evidence>
<evidence type="ECO:0000256" key="3">
    <source>
        <dbReference type="ARBA" id="ARBA00023136"/>
    </source>
</evidence>
<dbReference type="Pfam" id="PF07686">
    <property type="entry name" value="V-set"/>
    <property type="match status" value="2"/>
</dbReference>
<keyword evidence="6" id="KW-0732">Signal</keyword>
<dbReference type="SUPFAM" id="SSF48726">
    <property type="entry name" value="Immunoglobulin"/>
    <property type="match status" value="2"/>
</dbReference>
<feature type="compositionally biased region" description="Polar residues" evidence="4">
    <location>
        <begin position="239"/>
        <end position="248"/>
    </location>
</feature>
<sequence length="440" mass="48659">MALHLSLLLLLLLLVYRISAVGYVSVQTGGSITFPCSYDQYYINHVKYWCQGLGWDVCSYVVRTDHPKSSGKTSISDDINKRIFTVTMTDLVSRDYGNYRCVVEINGGTDIMIQWFYLSVTPGTPELYVEQQEVTGVEGGSVTVCCYYSNSGDMKWCRMGGDCVSVFSGTLNGTSVTLMRTSDAINRKVLTVTMSGLKMENTDWYWCRVGELEMPVHITVSQQTATQLEVKSTITVSQQTATQRTSKMTSTTQDPTPQQPSASPTAEPVQTDNTSQGAEGNMEEVHQRSIDVKVLLISLGMLVVVTAGILVTWKMWRMPKDNKAKDQTTNNSVSADSEQDITYSTVTNTRKIAQQSPNPGSHHDLTYSTVMPDQFRTEEKHPIPEADDDVTYSTVIPQHKTQLKGQTKSAEPDDNVVYSSLALQVTTQVSVGVSSVCCTR</sequence>
<gene>
    <name evidence="8" type="primary">LOC116374040</name>
</gene>
<dbReference type="InterPro" id="IPR013783">
    <property type="entry name" value="Ig-like_fold"/>
</dbReference>
<dbReference type="PANTHER" id="PTHR11860:SF87">
    <property type="entry name" value="CMRF35-LIKE MOLECULE 8"/>
    <property type="match status" value="1"/>
</dbReference>
<feature type="domain" description="Ig-like" evidence="7">
    <location>
        <begin position="125"/>
        <end position="219"/>
    </location>
</feature>